<dbReference type="InterPro" id="IPR018958">
    <property type="entry name" value="Knr4/Smi1-like_dom"/>
</dbReference>
<reference evidence="2 3" key="1">
    <citation type="submission" date="2023-04" db="EMBL/GenBank/DDBJ databases">
        <title>Streptomyces chengmaiensis sp. nov. isolated from the stem of mangrove plant in Hainan.</title>
        <authorList>
            <person name="Huang X."/>
            <person name="Zhou S."/>
            <person name="Chu X."/>
            <person name="Xie Y."/>
            <person name="Lin Y."/>
        </authorList>
    </citation>
    <scope>NUCLEOTIDE SEQUENCE [LARGE SCALE GENOMIC DNA]</scope>
    <source>
        <strain evidence="2 3">HNM0663</strain>
    </source>
</reference>
<name>A0ABT6HUX5_9ACTN</name>
<keyword evidence="3" id="KW-1185">Reference proteome</keyword>
<evidence type="ECO:0000313" key="2">
    <source>
        <dbReference type="EMBL" id="MDH2391639.1"/>
    </source>
</evidence>
<dbReference type="InterPro" id="IPR037883">
    <property type="entry name" value="Knr4/Smi1-like_sf"/>
</dbReference>
<proteinExistence type="predicted"/>
<dbReference type="EMBL" id="JARWBG010000030">
    <property type="protein sequence ID" value="MDH2391639.1"/>
    <property type="molecule type" value="Genomic_DNA"/>
</dbReference>
<dbReference type="RefSeq" id="WP_279930546.1">
    <property type="nucleotide sequence ID" value="NZ_JARWBG010000030.1"/>
</dbReference>
<evidence type="ECO:0000259" key="1">
    <source>
        <dbReference type="Pfam" id="PF09346"/>
    </source>
</evidence>
<accession>A0ABT6HUX5</accession>
<dbReference type="Pfam" id="PF09346">
    <property type="entry name" value="SMI1_KNR4"/>
    <property type="match status" value="1"/>
</dbReference>
<dbReference type="Gene3D" id="3.40.1580.10">
    <property type="entry name" value="SMI1/KNR4-like"/>
    <property type="match status" value="1"/>
</dbReference>
<organism evidence="2 3">
    <name type="scientific">Streptomyces chengmaiensis</name>
    <dbReference type="NCBI Taxonomy" id="3040919"/>
    <lineage>
        <taxon>Bacteria</taxon>
        <taxon>Bacillati</taxon>
        <taxon>Actinomycetota</taxon>
        <taxon>Actinomycetes</taxon>
        <taxon>Kitasatosporales</taxon>
        <taxon>Streptomycetaceae</taxon>
        <taxon>Streptomyces</taxon>
    </lineage>
</organism>
<dbReference type="Proteomes" id="UP001223144">
    <property type="component" value="Unassembled WGS sequence"/>
</dbReference>
<gene>
    <name evidence="2" type="ORF">QCN29_23235</name>
</gene>
<evidence type="ECO:0000313" key="3">
    <source>
        <dbReference type="Proteomes" id="UP001223144"/>
    </source>
</evidence>
<feature type="domain" description="Knr4/Smi1-like" evidence="1">
    <location>
        <begin position="32"/>
        <end position="166"/>
    </location>
</feature>
<comment type="caution">
    <text evidence="2">The sequence shown here is derived from an EMBL/GenBank/DDBJ whole genome shotgun (WGS) entry which is preliminary data.</text>
</comment>
<protein>
    <submittedName>
        <fullName evidence="2">SMI1/KNR4 family protein</fullName>
    </submittedName>
</protein>
<dbReference type="SUPFAM" id="SSF160631">
    <property type="entry name" value="SMI1/KNR4-like"/>
    <property type="match status" value="1"/>
</dbReference>
<sequence length="201" mass="22590">MTEVDQVVSAWSRIVRWLGLNAPESARSLNPPATDQEIRQLNEALGSSLPESLEVWLRLNNGSTAKDVTKPIPGGGIQKIRNVDSVIFPDGLVFLGSEEIASEYHEYLHIARQMNSEDWWSTEWVPFAARYEEHDGWIINTADMNVLRYSDSDYPTLRSSTLSELLTVIADTIEEGHAPPMSFLGGRVVTVERGRIEWPIP</sequence>